<feature type="region of interest" description="Disordered" evidence="1">
    <location>
        <begin position="80"/>
        <end position="106"/>
    </location>
</feature>
<reference evidence="2" key="1">
    <citation type="submission" date="2018-11" db="EMBL/GenBank/DDBJ databases">
        <authorList>
            <person name="Grassa J C."/>
        </authorList>
    </citation>
    <scope>NUCLEOTIDE SEQUENCE [LARGE SCALE GENOMIC DNA]</scope>
</reference>
<protein>
    <submittedName>
        <fullName evidence="2">Uncharacterized protein</fullName>
    </submittedName>
</protein>
<dbReference type="EnsemblPlants" id="evm.model.06.738">
    <property type="protein sequence ID" value="cds.evm.model.06.738"/>
    <property type="gene ID" value="evm.TU.06.738"/>
</dbReference>
<feature type="compositionally biased region" description="Basic and acidic residues" evidence="1">
    <location>
        <begin position="83"/>
        <end position="98"/>
    </location>
</feature>
<organism evidence="2 3">
    <name type="scientific">Cannabis sativa</name>
    <name type="common">Hemp</name>
    <name type="synonym">Marijuana</name>
    <dbReference type="NCBI Taxonomy" id="3483"/>
    <lineage>
        <taxon>Eukaryota</taxon>
        <taxon>Viridiplantae</taxon>
        <taxon>Streptophyta</taxon>
        <taxon>Embryophyta</taxon>
        <taxon>Tracheophyta</taxon>
        <taxon>Spermatophyta</taxon>
        <taxon>Magnoliopsida</taxon>
        <taxon>eudicotyledons</taxon>
        <taxon>Gunneridae</taxon>
        <taxon>Pentapetalae</taxon>
        <taxon>rosids</taxon>
        <taxon>fabids</taxon>
        <taxon>Rosales</taxon>
        <taxon>Cannabaceae</taxon>
        <taxon>Cannabis</taxon>
    </lineage>
</organism>
<feature type="region of interest" description="Disordered" evidence="1">
    <location>
        <begin position="33"/>
        <end position="52"/>
    </location>
</feature>
<proteinExistence type="predicted"/>
<dbReference type="AlphaFoldDB" id="A0A803PZP9"/>
<dbReference type="Gramene" id="evm.model.06.738">
    <property type="protein sequence ID" value="cds.evm.model.06.738"/>
    <property type="gene ID" value="evm.TU.06.738"/>
</dbReference>
<keyword evidence="3" id="KW-1185">Reference proteome</keyword>
<reference evidence="2" key="2">
    <citation type="submission" date="2021-03" db="UniProtKB">
        <authorList>
            <consortium name="EnsemblPlants"/>
        </authorList>
    </citation>
    <scope>IDENTIFICATION</scope>
</reference>
<dbReference type="Proteomes" id="UP000596661">
    <property type="component" value="Chromosome 6"/>
</dbReference>
<sequence length="289" mass="32619">MGARTGRHTPTPSETFECRGVQVAVTTDLQGLRTRPKVHHDHSPKQVGTPKPVIGDHASAIQDHTLAARDHPPAVGDHSFITSEHRPTIGDHLTPDKSTRRKATPGTCNPQFESDMLIHFDHVVPLATSAYRYSERFGEVRPRFDQDLVCLGLPSANRLIGRVLELWRDWQSFDSVLERVTGFGVIRSMRRTLWRRLIGSLSRTWSLNIRWRTHWLGHLRLSPFRLLLKVCFPSRSLNTFCVLSFCMTTGHGRSVSCIESFPLSASSHMASWLTRLGYPFATPAQHADS</sequence>
<evidence type="ECO:0000256" key="1">
    <source>
        <dbReference type="SAM" id="MobiDB-lite"/>
    </source>
</evidence>
<dbReference type="EMBL" id="UZAU01000575">
    <property type="status" value="NOT_ANNOTATED_CDS"/>
    <property type="molecule type" value="Genomic_DNA"/>
</dbReference>
<name>A0A803PZP9_CANSA</name>
<accession>A0A803PZP9</accession>
<evidence type="ECO:0000313" key="3">
    <source>
        <dbReference type="Proteomes" id="UP000596661"/>
    </source>
</evidence>
<evidence type="ECO:0000313" key="2">
    <source>
        <dbReference type="EnsemblPlants" id="cds.evm.model.06.738"/>
    </source>
</evidence>